<keyword evidence="3" id="KW-1185">Reference proteome</keyword>
<protein>
    <submittedName>
        <fullName evidence="2">Uncharacterized protein</fullName>
    </submittedName>
</protein>
<evidence type="ECO:0000256" key="1">
    <source>
        <dbReference type="SAM" id="MobiDB-lite"/>
    </source>
</evidence>
<name>A0ABQ3T9W1_9ACTN</name>
<sequence length="65" mass="6685">MSTACAVGTGPVSRAVRAAARVRNTAISLRAEAAARSGGRVAGEGETREGEEREGMRRVGLSAAW</sequence>
<feature type="compositionally biased region" description="Basic and acidic residues" evidence="1">
    <location>
        <begin position="43"/>
        <end position="57"/>
    </location>
</feature>
<reference evidence="3" key="1">
    <citation type="submission" date="2023-07" db="EMBL/GenBank/DDBJ databases">
        <title>Whole genome shotgun sequence of Streptomyces spororaveus NBRC 15456.</title>
        <authorList>
            <person name="Komaki H."/>
            <person name="Tamura T."/>
        </authorList>
    </citation>
    <scope>NUCLEOTIDE SEQUENCE [LARGE SCALE GENOMIC DNA]</scope>
    <source>
        <strain evidence="3">NBRC 15456</strain>
    </source>
</reference>
<gene>
    <name evidence="2" type="ORF">Sspor_27280</name>
</gene>
<feature type="region of interest" description="Disordered" evidence="1">
    <location>
        <begin position="33"/>
        <end position="65"/>
    </location>
</feature>
<accession>A0ABQ3T9W1</accession>
<evidence type="ECO:0000313" key="2">
    <source>
        <dbReference type="EMBL" id="GHI77167.1"/>
    </source>
</evidence>
<dbReference type="Proteomes" id="UP000608522">
    <property type="component" value="Unassembled WGS sequence"/>
</dbReference>
<comment type="caution">
    <text evidence="2">The sequence shown here is derived from an EMBL/GenBank/DDBJ whole genome shotgun (WGS) entry which is preliminary data.</text>
</comment>
<proteinExistence type="predicted"/>
<organism evidence="2 3">
    <name type="scientific">Streptomyces spororaveus</name>
    <dbReference type="NCBI Taxonomy" id="284039"/>
    <lineage>
        <taxon>Bacteria</taxon>
        <taxon>Bacillati</taxon>
        <taxon>Actinomycetota</taxon>
        <taxon>Actinomycetes</taxon>
        <taxon>Kitasatosporales</taxon>
        <taxon>Streptomycetaceae</taxon>
        <taxon>Streptomyces</taxon>
    </lineage>
</organism>
<evidence type="ECO:0000313" key="3">
    <source>
        <dbReference type="Proteomes" id="UP000608522"/>
    </source>
</evidence>
<dbReference type="EMBL" id="BNED01000005">
    <property type="protein sequence ID" value="GHI77167.1"/>
    <property type="molecule type" value="Genomic_DNA"/>
</dbReference>